<feature type="binding site" description="covalent" evidence="9">
    <location>
        <position position="75"/>
    </location>
    <ligand>
        <name>heme c</name>
        <dbReference type="ChEBI" id="CHEBI:61717"/>
    </ligand>
</feature>
<evidence type="ECO:0000256" key="1">
    <source>
        <dbReference type="ARBA" id="ARBA00004370"/>
    </source>
</evidence>
<organism evidence="13 14">
    <name type="scientific">Sphingomicrobium lutaoense</name>
    <dbReference type="NCBI Taxonomy" id="515949"/>
    <lineage>
        <taxon>Bacteria</taxon>
        <taxon>Pseudomonadati</taxon>
        <taxon>Pseudomonadota</taxon>
        <taxon>Alphaproteobacteria</taxon>
        <taxon>Sphingomonadales</taxon>
        <taxon>Sphingomonadaceae</taxon>
        <taxon>Sphingomicrobium</taxon>
    </lineage>
</organism>
<dbReference type="PROSITE" id="PS51007">
    <property type="entry name" value="CYTC"/>
    <property type="match status" value="1"/>
</dbReference>
<sequence>MVRIIGFLVGLGFVGVLVISLFTDLSGYFNEPPQESAEYKYHLEPKEVDFSSDGPFGRFDDAQLQRGYQVYREVCAACHGLQYVAFRNLEEIGYTPEQVKSLAANEWEVPTIDPELGEETTRAAIPSDTFPNPYPNAIAARAANNNAYPPDLSLIVKAREGGAPYIYSLLTGYQEPSKKLLAEFPSAAPGTGLYHNPYFANLNIAMPPPITSDGQVTYGEGAPEATVEQMAKDVTAFLIWTAEPRMESRKRAGIAILIFLSIATLLAFLAYRNVWAEAKRQVAPKGPLDPENMAKREQAKAEAAEEGRGVEG</sequence>
<dbReference type="GO" id="GO:0020037">
    <property type="term" value="F:heme binding"/>
    <property type="evidence" value="ECO:0007669"/>
    <property type="project" value="InterPro"/>
</dbReference>
<feature type="binding site" description="covalent" evidence="9">
    <location>
        <position position="78"/>
    </location>
    <ligand>
        <name>heme c</name>
        <dbReference type="ChEBI" id="CHEBI:61717"/>
    </ligand>
</feature>
<keyword evidence="6 11" id="KW-1133">Transmembrane helix</keyword>
<evidence type="ECO:0000256" key="2">
    <source>
        <dbReference type="ARBA" id="ARBA00016165"/>
    </source>
</evidence>
<evidence type="ECO:0000256" key="10">
    <source>
        <dbReference type="SAM" id="MobiDB-lite"/>
    </source>
</evidence>
<keyword evidence="8 11" id="KW-0472">Membrane</keyword>
<dbReference type="InterPro" id="IPR009056">
    <property type="entry name" value="Cyt_c-like_dom"/>
</dbReference>
<dbReference type="AlphaFoldDB" id="A0A839Z5L3"/>
<comment type="caution">
    <text evidence="13">The sequence shown here is derived from an EMBL/GenBank/DDBJ whole genome shotgun (WGS) entry which is preliminary data.</text>
</comment>
<protein>
    <recommendedName>
        <fullName evidence="2">Cytochrome c1</fullName>
    </recommendedName>
</protein>
<feature type="domain" description="Cytochrome c" evidence="12">
    <location>
        <begin position="62"/>
        <end position="170"/>
    </location>
</feature>
<dbReference type="Proteomes" id="UP000578569">
    <property type="component" value="Unassembled WGS sequence"/>
</dbReference>
<dbReference type="Pfam" id="PF02167">
    <property type="entry name" value="Cytochrom_C1"/>
    <property type="match status" value="1"/>
</dbReference>
<accession>A0A839Z5L3</accession>
<evidence type="ECO:0000256" key="9">
    <source>
        <dbReference type="PIRSR" id="PIRSR602326-1"/>
    </source>
</evidence>
<evidence type="ECO:0000259" key="12">
    <source>
        <dbReference type="PROSITE" id="PS51007"/>
    </source>
</evidence>
<evidence type="ECO:0000256" key="6">
    <source>
        <dbReference type="ARBA" id="ARBA00022989"/>
    </source>
</evidence>
<evidence type="ECO:0000256" key="3">
    <source>
        <dbReference type="ARBA" id="ARBA00022617"/>
    </source>
</evidence>
<dbReference type="RefSeq" id="WP_183933271.1">
    <property type="nucleotide sequence ID" value="NZ_JACICF010000001.1"/>
</dbReference>
<feature type="compositionally biased region" description="Basic and acidic residues" evidence="10">
    <location>
        <begin position="292"/>
        <end position="312"/>
    </location>
</feature>
<dbReference type="SUPFAM" id="SSF46626">
    <property type="entry name" value="Cytochrome c"/>
    <property type="match status" value="1"/>
</dbReference>
<dbReference type="InterPro" id="IPR036909">
    <property type="entry name" value="Cyt_c-like_dom_sf"/>
</dbReference>
<dbReference type="Gene3D" id="1.20.5.100">
    <property type="entry name" value="Cytochrome c1, transmembrane anchor, C-terminal"/>
    <property type="match status" value="1"/>
</dbReference>
<keyword evidence="14" id="KW-1185">Reference proteome</keyword>
<evidence type="ECO:0000256" key="5">
    <source>
        <dbReference type="ARBA" id="ARBA00022723"/>
    </source>
</evidence>
<dbReference type="GO" id="GO:0016020">
    <property type="term" value="C:membrane"/>
    <property type="evidence" value="ECO:0007669"/>
    <property type="project" value="UniProtKB-SubCell"/>
</dbReference>
<proteinExistence type="predicted"/>
<feature type="transmembrane region" description="Helical" evidence="11">
    <location>
        <begin position="252"/>
        <end position="271"/>
    </location>
</feature>
<evidence type="ECO:0000313" key="14">
    <source>
        <dbReference type="Proteomes" id="UP000578569"/>
    </source>
</evidence>
<evidence type="ECO:0000256" key="7">
    <source>
        <dbReference type="ARBA" id="ARBA00023004"/>
    </source>
</evidence>
<feature type="transmembrane region" description="Helical" evidence="11">
    <location>
        <begin position="7"/>
        <end position="29"/>
    </location>
</feature>
<dbReference type="EMBL" id="JACICF010000001">
    <property type="protein sequence ID" value="MBB3763974.1"/>
    <property type="molecule type" value="Genomic_DNA"/>
</dbReference>
<keyword evidence="4 11" id="KW-0812">Transmembrane</keyword>
<dbReference type="PANTHER" id="PTHR10266">
    <property type="entry name" value="CYTOCHROME C1"/>
    <property type="match status" value="1"/>
</dbReference>
<gene>
    <name evidence="13" type="ORF">FHS50_000997</name>
</gene>
<dbReference type="PANTHER" id="PTHR10266:SF3">
    <property type="entry name" value="CYTOCHROME C1, HEME PROTEIN, MITOCHONDRIAL"/>
    <property type="match status" value="1"/>
</dbReference>
<name>A0A839Z5L3_9SPHN</name>
<dbReference type="InterPro" id="IPR002326">
    <property type="entry name" value="Cyt_c1"/>
</dbReference>
<dbReference type="GO" id="GO:0046872">
    <property type="term" value="F:metal ion binding"/>
    <property type="evidence" value="ECO:0007669"/>
    <property type="project" value="UniProtKB-KW"/>
</dbReference>
<reference evidence="13 14" key="1">
    <citation type="submission" date="2020-08" db="EMBL/GenBank/DDBJ databases">
        <title>Genomic Encyclopedia of Type Strains, Phase IV (KMG-IV): sequencing the most valuable type-strain genomes for metagenomic binning, comparative biology and taxonomic classification.</title>
        <authorList>
            <person name="Goeker M."/>
        </authorList>
    </citation>
    <scope>NUCLEOTIDE SEQUENCE [LARGE SCALE GENOMIC DNA]</scope>
    <source>
        <strain evidence="13 14">DSM 24194</strain>
    </source>
</reference>
<evidence type="ECO:0000256" key="8">
    <source>
        <dbReference type="ARBA" id="ARBA00023136"/>
    </source>
</evidence>
<dbReference type="GO" id="GO:0009055">
    <property type="term" value="F:electron transfer activity"/>
    <property type="evidence" value="ECO:0007669"/>
    <property type="project" value="InterPro"/>
</dbReference>
<feature type="binding site" description="covalent" evidence="9">
    <location>
        <position position="79"/>
    </location>
    <ligand>
        <name>heme c</name>
        <dbReference type="ChEBI" id="CHEBI:61717"/>
    </ligand>
</feature>
<keyword evidence="5 9" id="KW-0479">Metal-binding</keyword>
<comment type="cofactor">
    <cofactor evidence="9">
        <name>heme c</name>
        <dbReference type="ChEBI" id="CHEBI:61717"/>
    </cofactor>
    <text evidence="9">Binds 1 heme c group covalently per subunit.</text>
</comment>
<keyword evidence="7 9" id="KW-0408">Iron</keyword>
<dbReference type="PRINTS" id="PR00603">
    <property type="entry name" value="CYTOCHROMEC1"/>
</dbReference>
<evidence type="ECO:0000256" key="4">
    <source>
        <dbReference type="ARBA" id="ARBA00022692"/>
    </source>
</evidence>
<feature type="region of interest" description="Disordered" evidence="10">
    <location>
        <begin position="282"/>
        <end position="312"/>
    </location>
</feature>
<dbReference type="Gene3D" id="1.10.760.10">
    <property type="entry name" value="Cytochrome c-like domain"/>
    <property type="match status" value="1"/>
</dbReference>
<evidence type="ECO:0000256" key="11">
    <source>
        <dbReference type="SAM" id="Phobius"/>
    </source>
</evidence>
<comment type="subcellular location">
    <subcellularLocation>
        <location evidence="1">Membrane</location>
    </subcellularLocation>
</comment>
<feature type="binding site" description="covalent" evidence="9">
    <location>
        <position position="206"/>
    </location>
    <ligand>
        <name>heme c</name>
        <dbReference type="ChEBI" id="CHEBI:61717"/>
    </ligand>
</feature>
<evidence type="ECO:0000313" key="13">
    <source>
        <dbReference type="EMBL" id="MBB3763974.1"/>
    </source>
</evidence>
<keyword evidence="3 9" id="KW-0349">Heme</keyword>